<gene>
    <name evidence="2" type="ORF">SAMN02745132_01131</name>
</gene>
<dbReference type="GO" id="GO:0003677">
    <property type="term" value="F:DNA binding"/>
    <property type="evidence" value="ECO:0007669"/>
    <property type="project" value="UniProtKB-KW"/>
</dbReference>
<feature type="domain" description="Putative DNA-binding" evidence="1">
    <location>
        <begin position="9"/>
        <end position="94"/>
    </location>
</feature>
<proteinExistence type="predicted"/>
<dbReference type="AlphaFoldDB" id="A0A1T4U9I7"/>
<name>A0A1T4U9I7_9GAMM</name>
<accession>A0A1T4U9I7</accession>
<dbReference type="EMBL" id="FUXU01000009">
    <property type="protein sequence ID" value="SKA49442.1"/>
    <property type="molecule type" value="Genomic_DNA"/>
</dbReference>
<sequence length="251" mass="27657">MSAPSLCDLQTQFSHALHYQAYDLPIATGLAEPDALLQIYRNNFVVTLSECLDTVYPVVKALVGCECFEALARHHVLSTPMTSASADQYGEGFNATIASIPNIVEAVPYLADIAKLEWLRQCVNQVPIPKATFPIEMLQQIRPEEFEQIRLSVSPATAVMTSAFPISTVWHAVSNNDTNTLEAVDITRAEAVWVQHTPLGVLVDTIDANEARLIDACKQQELGLIEPTQLTHLTAAMQRGAFIDFTLVHRL</sequence>
<dbReference type="Pfam" id="PF09836">
    <property type="entry name" value="DUF2063"/>
    <property type="match status" value="1"/>
</dbReference>
<keyword evidence="3" id="KW-1185">Reference proteome</keyword>
<organism evidence="2 3">
    <name type="scientific">Enterovibrio nigricans DSM 22720</name>
    <dbReference type="NCBI Taxonomy" id="1121868"/>
    <lineage>
        <taxon>Bacteria</taxon>
        <taxon>Pseudomonadati</taxon>
        <taxon>Pseudomonadota</taxon>
        <taxon>Gammaproteobacteria</taxon>
        <taxon>Vibrionales</taxon>
        <taxon>Vibrionaceae</taxon>
        <taxon>Enterovibrio</taxon>
    </lineage>
</organism>
<dbReference type="InterPro" id="IPR018640">
    <property type="entry name" value="DUF2063"/>
</dbReference>
<dbReference type="Proteomes" id="UP000190162">
    <property type="component" value="Unassembled WGS sequence"/>
</dbReference>
<evidence type="ECO:0000313" key="2">
    <source>
        <dbReference type="EMBL" id="SKA49442.1"/>
    </source>
</evidence>
<dbReference type="RefSeq" id="WP_078751585.1">
    <property type="nucleotide sequence ID" value="NZ_FUXU01000009.1"/>
</dbReference>
<dbReference type="Gene3D" id="1.10.150.690">
    <property type="entry name" value="DUF2063"/>
    <property type="match status" value="1"/>
</dbReference>
<reference evidence="3" key="1">
    <citation type="submission" date="2017-02" db="EMBL/GenBank/DDBJ databases">
        <authorList>
            <person name="Varghese N."/>
            <person name="Submissions S."/>
        </authorList>
    </citation>
    <scope>NUCLEOTIDE SEQUENCE [LARGE SCALE GENOMIC DNA]</scope>
    <source>
        <strain evidence="3">DSM 22720</strain>
    </source>
</reference>
<dbReference type="OrthoDB" id="4146344at2"/>
<dbReference type="InterPro" id="IPR044922">
    <property type="entry name" value="DUF2063_N_sf"/>
</dbReference>
<evidence type="ECO:0000313" key="3">
    <source>
        <dbReference type="Proteomes" id="UP000190162"/>
    </source>
</evidence>
<evidence type="ECO:0000259" key="1">
    <source>
        <dbReference type="Pfam" id="PF09836"/>
    </source>
</evidence>
<protein>
    <submittedName>
        <fullName evidence="2">Putative DNA-binding domain-containing protein</fullName>
    </submittedName>
</protein>
<keyword evidence="2" id="KW-0238">DNA-binding</keyword>